<sequence>MRYLNKKNLSTLMWDLGFLTVGFLCLYFYSRYNINSYYKSPLTYPLLMTGAIAVTIGIVYLFPIRGDERRTIYVNKRALILFGILELIFLICVVIMTNIFKINNYTRSEVNVLHFSIAALVLTLSIFICYFFKIRISDYNWNLTLKSIIFVIILYVTFKIVTNIVGITNKTIHFENMANGKFVIGFIINTIVNSCYPGFYEEILYRGFLISGLKGLGLTDEKCNVIQAIIFGISHVVSPIISSGTVTWMFLLATAAQAMIGYMFGKLYFKTKSLSPCILLHGFFDVAMSL</sequence>
<name>A0ABS4K9G6_9CLOT</name>
<feature type="transmembrane region" description="Helical" evidence="1">
    <location>
        <begin position="143"/>
        <end position="162"/>
    </location>
</feature>
<feature type="transmembrane region" description="Helical" evidence="1">
    <location>
        <begin position="225"/>
        <end position="242"/>
    </location>
</feature>
<evidence type="ECO:0000259" key="2">
    <source>
        <dbReference type="Pfam" id="PF02517"/>
    </source>
</evidence>
<proteinExistence type="predicted"/>
<dbReference type="InterPro" id="IPR003675">
    <property type="entry name" value="Rce1/LyrA-like_dom"/>
</dbReference>
<evidence type="ECO:0000313" key="4">
    <source>
        <dbReference type="Proteomes" id="UP001519308"/>
    </source>
</evidence>
<dbReference type="PANTHER" id="PTHR36435">
    <property type="entry name" value="SLR1288 PROTEIN"/>
    <property type="match status" value="1"/>
</dbReference>
<accession>A0ABS4K9G6</accession>
<feature type="domain" description="CAAX prenyl protease 2/Lysostaphin resistance protein A-like" evidence="2">
    <location>
        <begin position="186"/>
        <end position="286"/>
    </location>
</feature>
<organism evidence="3 4">
    <name type="scientific">Clostridium punense</name>
    <dbReference type="NCBI Taxonomy" id="1054297"/>
    <lineage>
        <taxon>Bacteria</taxon>
        <taxon>Bacillati</taxon>
        <taxon>Bacillota</taxon>
        <taxon>Clostridia</taxon>
        <taxon>Eubacteriales</taxon>
        <taxon>Clostridiaceae</taxon>
        <taxon>Clostridium</taxon>
    </lineage>
</organism>
<dbReference type="Proteomes" id="UP001519308">
    <property type="component" value="Unassembled WGS sequence"/>
</dbReference>
<comment type="caution">
    <text evidence="3">The sequence shown here is derived from an EMBL/GenBank/DDBJ whole genome shotgun (WGS) entry which is preliminary data.</text>
</comment>
<keyword evidence="1" id="KW-0812">Transmembrane</keyword>
<feature type="transmembrane region" description="Helical" evidence="1">
    <location>
        <begin position="78"/>
        <end position="100"/>
    </location>
</feature>
<feature type="transmembrane region" description="Helical" evidence="1">
    <location>
        <begin position="182"/>
        <end position="204"/>
    </location>
</feature>
<dbReference type="GO" id="GO:0006508">
    <property type="term" value="P:proteolysis"/>
    <property type="evidence" value="ECO:0007669"/>
    <property type="project" value="UniProtKB-KW"/>
</dbReference>
<keyword evidence="1" id="KW-1133">Transmembrane helix</keyword>
<keyword evidence="1" id="KW-0472">Membrane</keyword>
<evidence type="ECO:0000313" key="3">
    <source>
        <dbReference type="EMBL" id="MBP2023269.1"/>
    </source>
</evidence>
<feature type="transmembrane region" description="Helical" evidence="1">
    <location>
        <begin position="42"/>
        <end position="62"/>
    </location>
</feature>
<feature type="transmembrane region" description="Helical" evidence="1">
    <location>
        <begin position="112"/>
        <end position="131"/>
    </location>
</feature>
<feature type="transmembrane region" description="Helical" evidence="1">
    <location>
        <begin position="12"/>
        <end position="30"/>
    </location>
</feature>
<keyword evidence="3" id="KW-0645">Protease</keyword>
<dbReference type="RefSeq" id="WP_021283521.1">
    <property type="nucleotide sequence ID" value="NZ_JAGGLL010000026.1"/>
</dbReference>
<protein>
    <submittedName>
        <fullName evidence="3">Membrane protease YdiL (CAAX protease family)</fullName>
    </submittedName>
</protein>
<dbReference type="GO" id="GO:0008233">
    <property type="term" value="F:peptidase activity"/>
    <property type="evidence" value="ECO:0007669"/>
    <property type="project" value="UniProtKB-KW"/>
</dbReference>
<dbReference type="PANTHER" id="PTHR36435:SF1">
    <property type="entry name" value="CAAX AMINO TERMINAL PROTEASE FAMILY PROTEIN"/>
    <property type="match status" value="1"/>
</dbReference>
<feature type="transmembrane region" description="Helical" evidence="1">
    <location>
        <begin position="248"/>
        <end position="269"/>
    </location>
</feature>
<keyword evidence="3" id="KW-0378">Hydrolase</keyword>
<keyword evidence="4" id="KW-1185">Reference proteome</keyword>
<gene>
    <name evidence="3" type="ORF">J2Z44_003106</name>
</gene>
<dbReference type="InterPro" id="IPR052710">
    <property type="entry name" value="CAAX_protease"/>
</dbReference>
<dbReference type="EMBL" id="JAGGLL010000026">
    <property type="protein sequence ID" value="MBP2023269.1"/>
    <property type="molecule type" value="Genomic_DNA"/>
</dbReference>
<evidence type="ECO:0000256" key="1">
    <source>
        <dbReference type="SAM" id="Phobius"/>
    </source>
</evidence>
<reference evidence="3 4" key="1">
    <citation type="submission" date="2021-03" db="EMBL/GenBank/DDBJ databases">
        <title>Genomic Encyclopedia of Type Strains, Phase IV (KMG-IV): sequencing the most valuable type-strain genomes for metagenomic binning, comparative biology and taxonomic classification.</title>
        <authorList>
            <person name="Goeker M."/>
        </authorList>
    </citation>
    <scope>NUCLEOTIDE SEQUENCE [LARGE SCALE GENOMIC DNA]</scope>
    <source>
        <strain evidence="3 4">DSM 28650</strain>
    </source>
</reference>
<dbReference type="Pfam" id="PF02517">
    <property type="entry name" value="Rce1-like"/>
    <property type="match status" value="1"/>
</dbReference>